<evidence type="ECO:0000313" key="2">
    <source>
        <dbReference type="Proteomes" id="UP000289946"/>
    </source>
</evidence>
<keyword evidence="2" id="KW-1185">Reference proteome</keyword>
<dbReference type="Proteomes" id="UP000289946">
    <property type="component" value="Unassembled WGS sequence"/>
</dbReference>
<comment type="caution">
    <text evidence="1">The sequence shown here is derived from an EMBL/GenBank/DDBJ whole genome shotgun (WGS) entry which is preliminary data.</text>
</comment>
<protein>
    <submittedName>
        <fullName evidence="1">Uncharacterized protein</fullName>
    </submittedName>
</protein>
<organism evidence="1 2">
    <name type="scientific">Bradyrhizobium zhanjiangense</name>
    <dbReference type="NCBI Taxonomy" id="1325107"/>
    <lineage>
        <taxon>Bacteria</taxon>
        <taxon>Pseudomonadati</taxon>
        <taxon>Pseudomonadota</taxon>
        <taxon>Alphaproteobacteria</taxon>
        <taxon>Hyphomicrobiales</taxon>
        <taxon>Nitrobacteraceae</taxon>
        <taxon>Bradyrhizobium</taxon>
    </lineage>
</organism>
<gene>
    <name evidence="1" type="ORF">EAS62_39555</name>
</gene>
<proteinExistence type="predicted"/>
<evidence type="ECO:0000313" key="1">
    <source>
        <dbReference type="EMBL" id="RXG84623.1"/>
    </source>
</evidence>
<dbReference type="EMBL" id="RDRA01000057">
    <property type="protein sequence ID" value="RXG84623.1"/>
    <property type="molecule type" value="Genomic_DNA"/>
</dbReference>
<reference evidence="1 2" key="1">
    <citation type="submission" date="2018-10" db="EMBL/GenBank/DDBJ databases">
        <title>Bradyrhizobium sp. nov., isolated from effective nodules of peanut in China.</title>
        <authorList>
            <person name="Li Y."/>
        </authorList>
    </citation>
    <scope>NUCLEOTIDE SEQUENCE [LARGE SCALE GENOMIC DNA]</scope>
    <source>
        <strain evidence="1 2">CCBAU 51781</strain>
    </source>
</reference>
<name>A0ABY0D9G3_9BRAD</name>
<sequence>MVGDFISERWAISNRNGGRFHFGIVGDFERNQQVRPITPAFCIARARRGFFELADMEKNEVGGQVQTSTNPVIATGKLVLEHACAHSMIMHW</sequence>
<accession>A0ABY0D9G3</accession>